<evidence type="ECO:0000313" key="3">
    <source>
        <dbReference type="EMBL" id="QHT88342.1"/>
    </source>
</evidence>
<protein>
    <submittedName>
        <fullName evidence="3">Uncharacterized protein</fullName>
    </submittedName>
</protein>
<keyword evidence="2" id="KW-0472">Membrane</keyword>
<keyword evidence="2" id="KW-1133">Transmembrane helix</keyword>
<evidence type="ECO:0000256" key="1">
    <source>
        <dbReference type="SAM" id="MobiDB-lite"/>
    </source>
</evidence>
<organism evidence="3">
    <name type="scientific">viral metagenome</name>
    <dbReference type="NCBI Taxonomy" id="1070528"/>
    <lineage>
        <taxon>unclassified sequences</taxon>
        <taxon>metagenomes</taxon>
        <taxon>organismal metagenomes</taxon>
    </lineage>
</organism>
<keyword evidence="2" id="KW-0812">Transmembrane</keyword>
<feature type="compositionally biased region" description="Low complexity" evidence="1">
    <location>
        <begin position="16"/>
        <end position="25"/>
    </location>
</feature>
<accession>A0A6C0I6C9</accession>
<feature type="region of interest" description="Disordered" evidence="1">
    <location>
        <begin position="1"/>
        <end position="25"/>
    </location>
</feature>
<proteinExistence type="predicted"/>
<feature type="transmembrane region" description="Helical" evidence="2">
    <location>
        <begin position="102"/>
        <end position="125"/>
    </location>
</feature>
<dbReference type="AlphaFoldDB" id="A0A6C0I6C9"/>
<sequence length="136" mass="14976">MAKDTVPDVAPPITPSPRSISTSAPPQATVSSINSFMWYAFLFLAYIIYHRLGWESVNYLVSVTTSSNGKEPAILNMLYYVWLVPIVGILASIVSPSVGSTVMWFIGSSIATGVFLSIAWIYVYFVGYTPYSWESS</sequence>
<dbReference type="EMBL" id="MN740114">
    <property type="protein sequence ID" value="QHT88342.1"/>
    <property type="molecule type" value="Genomic_DNA"/>
</dbReference>
<reference evidence="3" key="1">
    <citation type="journal article" date="2020" name="Nature">
        <title>Giant virus diversity and host interactions through global metagenomics.</title>
        <authorList>
            <person name="Schulz F."/>
            <person name="Roux S."/>
            <person name="Paez-Espino D."/>
            <person name="Jungbluth S."/>
            <person name="Walsh D.A."/>
            <person name="Denef V.J."/>
            <person name="McMahon K.D."/>
            <person name="Konstantinidis K.T."/>
            <person name="Eloe-Fadrosh E.A."/>
            <person name="Kyrpides N.C."/>
            <person name="Woyke T."/>
        </authorList>
    </citation>
    <scope>NUCLEOTIDE SEQUENCE</scope>
    <source>
        <strain evidence="3">GVMAG-M-3300023184-50</strain>
    </source>
</reference>
<feature type="transmembrane region" description="Helical" evidence="2">
    <location>
        <begin position="74"/>
        <end position="95"/>
    </location>
</feature>
<feature type="transmembrane region" description="Helical" evidence="2">
    <location>
        <begin position="36"/>
        <end position="54"/>
    </location>
</feature>
<evidence type="ECO:0000256" key="2">
    <source>
        <dbReference type="SAM" id="Phobius"/>
    </source>
</evidence>
<name>A0A6C0I6C9_9ZZZZ</name>